<name>A0ABS6UUN4_9PSEU</name>
<gene>
    <name evidence="2" type="ORF">I4I81_16955</name>
</gene>
<comment type="caution">
    <text evidence="2">The sequence shown here is derived from an EMBL/GenBank/DDBJ whole genome shotgun (WGS) entry which is preliminary data.</text>
</comment>
<keyword evidence="3" id="KW-1185">Reference proteome</keyword>
<dbReference type="RefSeq" id="WP_218604650.1">
    <property type="nucleotide sequence ID" value="NZ_JADQDJ010000245.1"/>
</dbReference>
<dbReference type="PANTHER" id="PTHR31757">
    <property type="entry name" value="SLL0781 PROTEIN"/>
    <property type="match status" value="1"/>
</dbReference>
<dbReference type="PANTHER" id="PTHR31757:SF0">
    <property type="entry name" value="SLL0781 PROTEIN"/>
    <property type="match status" value="1"/>
</dbReference>
<feature type="region of interest" description="Disordered" evidence="1">
    <location>
        <begin position="131"/>
        <end position="152"/>
    </location>
</feature>
<sequence>MSRPPLPPFDAESAARKVQAAEDAWNTRDPENVAAAYSEDSVWRNRDRFVTGRAEIADFLRGKWDRELDYALRKDLWAFDGNRIAVRFQYECRDADGQWWRSYGNELWEFDDEGYMRRREASINDVAIEESERRIHGRRPDDERGGAEQPVR</sequence>
<dbReference type="Proteomes" id="UP000694287">
    <property type="component" value="Unassembled WGS sequence"/>
</dbReference>
<accession>A0ABS6UUN4</accession>
<dbReference type="EMBL" id="JADQDK010000001">
    <property type="protein sequence ID" value="MBW0135936.1"/>
    <property type="molecule type" value="Genomic_DNA"/>
</dbReference>
<dbReference type="InterPro" id="IPR009783">
    <property type="entry name" value="DUF1348"/>
</dbReference>
<proteinExistence type="predicted"/>
<evidence type="ECO:0000313" key="3">
    <source>
        <dbReference type="Proteomes" id="UP000694287"/>
    </source>
</evidence>
<protein>
    <submittedName>
        <fullName evidence="2">Nuclear transport factor 2 family protein</fullName>
    </submittedName>
</protein>
<evidence type="ECO:0000313" key="2">
    <source>
        <dbReference type="EMBL" id="MBW0135936.1"/>
    </source>
</evidence>
<dbReference type="Pfam" id="PF07080">
    <property type="entry name" value="DUF1348"/>
    <property type="match status" value="1"/>
</dbReference>
<reference evidence="2 3" key="1">
    <citation type="submission" date="2020-11" db="EMBL/GenBank/DDBJ databases">
        <title>Pseudonocardia abyssalis sp. nov. and Pseudonocardia oceani sp. nov., description and phylogenomic analysis of two novel actinomycetes isolated from the deep Southern Ocean.</title>
        <authorList>
            <person name="Parra J."/>
        </authorList>
    </citation>
    <scope>NUCLEOTIDE SEQUENCE [LARGE SCALE GENOMIC DNA]</scope>
    <source>
        <strain evidence="2 3">KRD-168</strain>
    </source>
</reference>
<feature type="region of interest" description="Disordered" evidence="1">
    <location>
        <begin position="1"/>
        <end position="27"/>
    </location>
</feature>
<evidence type="ECO:0000256" key="1">
    <source>
        <dbReference type="SAM" id="MobiDB-lite"/>
    </source>
</evidence>
<organism evidence="2 3">
    <name type="scientific">Pseudonocardia abyssalis</name>
    <dbReference type="NCBI Taxonomy" id="2792008"/>
    <lineage>
        <taxon>Bacteria</taxon>
        <taxon>Bacillati</taxon>
        <taxon>Actinomycetota</taxon>
        <taxon>Actinomycetes</taxon>
        <taxon>Pseudonocardiales</taxon>
        <taxon>Pseudonocardiaceae</taxon>
        <taxon>Pseudonocardia</taxon>
    </lineage>
</organism>